<proteinExistence type="predicted"/>
<dbReference type="RefSeq" id="WP_128215800.1">
    <property type="nucleotide sequence ID" value="NZ_CP025746.1"/>
</dbReference>
<accession>A0A3R5QXP6</accession>
<feature type="transmembrane region" description="Helical" evidence="1">
    <location>
        <begin position="6"/>
        <end position="25"/>
    </location>
</feature>
<dbReference type="EMBL" id="CP025746">
    <property type="protein sequence ID" value="QAA35107.1"/>
    <property type="molecule type" value="Genomic_DNA"/>
</dbReference>
<name>A0A3R5QXP6_9CLOT</name>
<evidence type="ECO:0000313" key="3">
    <source>
        <dbReference type="Proteomes" id="UP000286268"/>
    </source>
</evidence>
<keyword evidence="1" id="KW-0812">Transmembrane</keyword>
<reference evidence="2 3" key="1">
    <citation type="submission" date="2018-01" db="EMBL/GenBank/DDBJ databases">
        <title>Genome Sequencing and Assembly of Anaerobacter polyendosporus strain CT4.</title>
        <authorList>
            <person name="Tachaapaikoon C."/>
            <person name="Sutheeworapong S."/>
            <person name="Jenjaroenpun P."/>
            <person name="Wongsurawat T."/>
            <person name="Nookeaw I."/>
            <person name="Cheawchanlertfa P."/>
            <person name="Kosugi A."/>
            <person name="Cheevadhanarak S."/>
            <person name="Ratanakhanokchai K."/>
        </authorList>
    </citation>
    <scope>NUCLEOTIDE SEQUENCE [LARGE SCALE GENOMIC DNA]</scope>
    <source>
        <strain evidence="2 3">CT4</strain>
    </source>
</reference>
<protein>
    <recommendedName>
        <fullName evidence="4">DUF5673 domain-containing protein</fullName>
    </recommendedName>
</protein>
<feature type="transmembrane region" description="Helical" evidence="1">
    <location>
        <begin position="93"/>
        <end position="111"/>
    </location>
</feature>
<feature type="transmembrane region" description="Helical" evidence="1">
    <location>
        <begin position="46"/>
        <end position="65"/>
    </location>
</feature>
<evidence type="ECO:0000313" key="2">
    <source>
        <dbReference type="EMBL" id="QAA35107.1"/>
    </source>
</evidence>
<evidence type="ECO:0000256" key="1">
    <source>
        <dbReference type="SAM" id="Phobius"/>
    </source>
</evidence>
<evidence type="ECO:0008006" key="4">
    <source>
        <dbReference type="Google" id="ProtNLM"/>
    </source>
</evidence>
<keyword evidence="3" id="KW-1185">Reference proteome</keyword>
<organism evidence="2 3">
    <name type="scientific">Clostridium manihotivorum</name>
    <dbReference type="NCBI Taxonomy" id="2320868"/>
    <lineage>
        <taxon>Bacteria</taxon>
        <taxon>Bacillati</taxon>
        <taxon>Bacillota</taxon>
        <taxon>Clostridia</taxon>
        <taxon>Eubacteriales</taxon>
        <taxon>Clostridiaceae</taxon>
        <taxon>Clostridium</taxon>
    </lineage>
</organism>
<dbReference type="KEGG" id="cmah:C1I91_27620"/>
<dbReference type="AlphaFoldDB" id="A0A3R5QXP6"/>
<dbReference type="Proteomes" id="UP000286268">
    <property type="component" value="Chromosome"/>
</dbReference>
<keyword evidence="1" id="KW-1133">Transmembrane helix</keyword>
<sequence>MTSIIILIVLLFYVYILIREIRVFNNRVLNRALIREYWFEYRSDRVGDIVWGIIAGFLVFIKFALRVLKSKTSYQDTSTTFGLFESFFVPQSFYSFQFVVASIMMISFLFMEVKAKLRTNVIGKEGILAEDGAFVEWHNIIDIKESDSSKSALDKIIEVETYGIKKKIIKLVVPSTQLKSTIETMRAALAESK</sequence>
<gene>
    <name evidence="2" type="ORF">C1I91_27620</name>
</gene>
<keyword evidence="1" id="KW-0472">Membrane</keyword>